<dbReference type="InterPro" id="IPR037066">
    <property type="entry name" value="Plug_dom_sf"/>
</dbReference>
<feature type="domain" description="Protein FecR C-terminal" evidence="13">
    <location>
        <begin position="48"/>
        <end position="115"/>
    </location>
</feature>
<evidence type="ECO:0000256" key="2">
    <source>
        <dbReference type="ARBA" id="ARBA00022448"/>
    </source>
</evidence>
<evidence type="ECO:0000313" key="15">
    <source>
        <dbReference type="Proteomes" id="UP000245880"/>
    </source>
</evidence>
<evidence type="ECO:0000259" key="13">
    <source>
        <dbReference type="Pfam" id="PF16344"/>
    </source>
</evidence>
<keyword evidence="15" id="KW-1185">Reference proteome</keyword>
<dbReference type="InterPro" id="IPR036942">
    <property type="entry name" value="Beta-barrel_TonB_sf"/>
</dbReference>
<dbReference type="InterPro" id="IPR032508">
    <property type="entry name" value="FecR_C"/>
</dbReference>
<organism evidence="14 15">
    <name type="scientific">Dyadobacter jejuensis</name>
    <dbReference type="NCBI Taxonomy" id="1082580"/>
    <lineage>
        <taxon>Bacteria</taxon>
        <taxon>Pseudomonadati</taxon>
        <taxon>Bacteroidota</taxon>
        <taxon>Cytophagia</taxon>
        <taxon>Cytophagales</taxon>
        <taxon>Spirosomataceae</taxon>
        <taxon>Dyadobacter</taxon>
    </lineage>
</organism>
<comment type="similarity">
    <text evidence="8 9">Belongs to the TonB-dependent receptor family.</text>
</comment>
<comment type="caution">
    <text evidence="14">The sequence shown here is derived from an EMBL/GenBank/DDBJ whole genome shotgun (WGS) entry which is preliminary data.</text>
</comment>
<dbReference type="Pfam" id="PF16344">
    <property type="entry name" value="FecR_C"/>
    <property type="match status" value="1"/>
</dbReference>
<dbReference type="InterPro" id="IPR023997">
    <property type="entry name" value="TonB-dep_OMP_SusC/RagA_CS"/>
</dbReference>
<dbReference type="PROSITE" id="PS52016">
    <property type="entry name" value="TONB_DEPENDENT_REC_3"/>
    <property type="match status" value="1"/>
</dbReference>
<keyword evidence="6 8" id="KW-0472">Membrane</keyword>
<evidence type="ECO:0000256" key="6">
    <source>
        <dbReference type="ARBA" id="ARBA00023136"/>
    </source>
</evidence>
<dbReference type="NCBIfam" id="TIGR04056">
    <property type="entry name" value="OMP_RagA_SusC"/>
    <property type="match status" value="1"/>
</dbReference>
<accession>A0A316AIU2</accession>
<name>A0A316AIU2_9BACT</name>
<evidence type="ECO:0000256" key="7">
    <source>
        <dbReference type="ARBA" id="ARBA00023237"/>
    </source>
</evidence>
<dbReference type="AlphaFoldDB" id="A0A316AIU2"/>
<dbReference type="GO" id="GO:0009279">
    <property type="term" value="C:cell outer membrane"/>
    <property type="evidence" value="ECO:0007669"/>
    <property type="project" value="UniProtKB-SubCell"/>
</dbReference>
<dbReference type="Gene3D" id="2.40.170.20">
    <property type="entry name" value="TonB-dependent receptor, beta-barrel domain"/>
    <property type="match status" value="1"/>
</dbReference>
<evidence type="ECO:0000256" key="3">
    <source>
        <dbReference type="ARBA" id="ARBA00022452"/>
    </source>
</evidence>
<dbReference type="SUPFAM" id="SSF49464">
    <property type="entry name" value="Carboxypeptidase regulatory domain-like"/>
    <property type="match status" value="1"/>
</dbReference>
<dbReference type="Gene3D" id="3.55.50.30">
    <property type="match status" value="1"/>
</dbReference>
<keyword evidence="5 9" id="KW-0798">TonB box</keyword>
<dbReference type="InterPro" id="IPR023996">
    <property type="entry name" value="TonB-dep_OMP_SusC/RagA"/>
</dbReference>
<evidence type="ECO:0000256" key="5">
    <source>
        <dbReference type="ARBA" id="ARBA00023077"/>
    </source>
</evidence>
<keyword evidence="4 8" id="KW-0812">Transmembrane</keyword>
<feature type="transmembrane region" description="Helical" evidence="10">
    <location>
        <begin position="21"/>
        <end position="40"/>
    </location>
</feature>
<dbReference type="SUPFAM" id="SSF56935">
    <property type="entry name" value="Porins"/>
    <property type="match status" value="1"/>
</dbReference>
<feature type="domain" description="TonB-dependent receptor-like beta-barrel" evidence="11">
    <location>
        <begin position="588"/>
        <end position="1138"/>
    </location>
</feature>
<comment type="subcellular location">
    <subcellularLocation>
        <location evidence="1 8">Cell outer membrane</location>
        <topology evidence="1 8">Multi-pass membrane protein</topology>
    </subcellularLocation>
</comment>
<protein>
    <submittedName>
        <fullName evidence="14">TonB-linked SusC/RagA family outer membrane protein</fullName>
    </submittedName>
</protein>
<dbReference type="NCBIfam" id="TIGR04057">
    <property type="entry name" value="SusC_RagA_signa"/>
    <property type="match status" value="1"/>
</dbReference>
<dbReference type="Pfam" id="PF13715">
    <property type="entry name" value="CarbopepD_reg_2"/>
    <property type="match status" value="1"/>
</dbReference>
<evidence type="ECO:0000259" key="11">
    <source>
        <dbReference type="Pfam" id="PF00593"/>
    </source>
</evidence>
<feature type="domain" description="TonB-dependent receptor plug" evidence="12">
    <location>
        <begin position="229"/>
        <end position="340"/>
    </location>
</feature>
<dbReference type="InterPro" id="IPR039426">
    <property type="entry name" value="TonB-dep_rcpt-like"/>
</dbReference>
<evidence type="ECO:0000256" key="10">
    <source>
        <dbReference type="SAM" id="Phobius"/>
    </source>
</evidence>
<dbReference type="InterPro" id="IPR008969">
    <property type="entry name" value="CarboxyPept-like_regulatory"/>
</dbReference>
<evidence type="ECO:0000313" key="14">
    <source>
        <dbReference type="EMBL" id="PWJ57616.1"/>
    </source>
</evidence>
<dbReference type="Pfam" id="PF07715">
    <property type="entry name" value="Plug"/>
    <property type="match status" value="1"/>
</dbReference>
<dbReference type="InterPro" id="IPR012910">
    <property type="entry name" value="Plug_dom"/>
</dbReference>
<keyword evidence="2 8" id="KW-0813">Transport</keyword>
<evidence type="ECO:0000256" key="9">
    <source>
        <dbReference type="RuleBase" id="RU003357"/>
    </source>
</evidence>
<dbReference type="Gene3D" id="2.170.130.10">
    <property type="entry name" value="TonB-dependent receptor, plug domain"/>
    <property type="match status" value="1"/>
</dbReference>
<keyword evidence="3 8" id="KW-1134">Transmembrane beta strand</keyword>
<evidence type="ECO:0000259" key="12">
    <source>
        <dbReference type="Pfam" id="PF07715"/>
    </source>
</evidence>
<evidence type="ECO:0000256" key="4">
    <source>
        <dbReference type="ARBA" id="ARBA00022692"/>
    </source>
</evidence>
<dbReference type="RefSeq" id="WP_109674779.1">
    <property type="nucleotide sequence ID" value="NZ_QGDT01000006.1"/>
</dbReference>
<dbReference type="Pfam" id="PF00593">
    <property type="entry name" value="TonB_dep_Rec_b-barrel"/>
    <property type="match status" value="1"/>
</dbReference>
<keyword evidence="10" id="KW-1133">Transmembrane helix</keyword>
<gene>
    <name evidence="14" type="ORF">CLV98_10687</name>
</gene>
<dbReference type="OrthoDB" id="9768177at2"/>
<dbReference type="EMBL" id="QGDT01000006">
    <property type="protein sequence ID" value="PWJ57616.1"/>
    <property type="molecule type" value="Genomic_DNA"/>
</dbReference>
<dbReference type="Proteomes" id="UP000245880">
    <property type="component" value="Unassembled WGS sequence"/>
</dbReference>
<evidence type="ECO:0000256" key="1">
    <source>
        <dbReference type="ARBA" id="ARBA00004571"/>
    </source>
</evidence>
<dbReference type="Gene3D" id="2.60.40.1120">
    <property type="entry name" value="Carboxypeptidase-like, regulatory domain"/>
    <property type="match status" value="1"/>
</dbReference>
<evidence type="ECO:0000256" key="8">
    <source>
        <dbReference type="PROSITE-ProRule" id="PRU01360"/>
    </source>
</evidence>
<sequence length="1176" mass="130432">MLRRLLKFLAPSYRKRIPFKRVQFVMVFVLISIISFGNSFSQVKLTVRFKNASLKEVLNAIEAKTGYMFLYQDELLKGPKKINGNFNNTDLGNILKSVSKQTDVEFELKDKQIILSPKKASLSAPIKIPQTIEVNADIELSGTVTDKDGVTLPGVGVTAVGSTRATITDVNGKFKLSVPETVTKLAFSFVGMKTQEVTIGRNVVFNIKLEEDTQGLGEVVVVGYGVQKKAHVTASVSQVGEEVFENRPVSNAVQALQGAVPNLQISNSSFGGEPGASPSINVRGFITSSGGSIGEASPLVLIDGVEMSLADIDPDDIASVSVLKDAAAAAVYGARAAGGALLVTTKNGKSMNGGMKISYSNNFAISQPTLWPEQVDALTFAYVMNDATKNSGSTVPYYSDQQLEYIQQNMLNPGSAPTLVANSAGTAWDQNNFGLGATGSTQWKDFLFKKWASRSKNNISFTGGNEKLNYYLSTGYYNEGGLLKVGGESFQRFNMDAKIAAKPLKWLSFELLTKMLRSQDEFPWDYSQGTTNGRGRVFDIISKLKPTLPTVDPLYGEPLIQAQYPLWSTQREKNLDNQISILPRVMIEPLKDWQINLQYNYRRNNDRQIYTALPYTSKLPNGTVVTTPNLASTQVNPRLYTNEYFSPNLFTTYTKSINQHFFKILLGYQNELYESYNLYASALNLLSESVPSISTAVGNKVITDGITHWATRSVFSRLNYNYKEKYFLEVSYRKDGSSKFEPGKRTLGFPSFSAGYDLANEAYWPLKDKIQTFKLRGSYGTLGNQNVENYLYVPTLSPSQGTYLFNGSYRFFVNPPSLTSVNLTWETVQTTDFGVDLAAFKNRLNINFDWYRSDIDGMAAPGQTLPAVLGTDAPRTNVGRSRVQGWETEVAWQDAIGEFKYNVKAVLSDYKRSIVSYPNATNLLSDYYAGQDLGDVYGFRWAGWFQSADDVSSYAIDQSSIANSFNPGDTKFVDINNDGKIDRGTNTLGDSGDLTVVANTTPRYQYSFTIGGSWKGFDLSMYIQGVGKRDVLVSNHQRFRGPAQGPLHANVLAEHLDYWRDETSPLGANYDAYFPKPYAENPGRNVRNYPNNAAVDRYIQDGSYIRLKNLQIGYTLPTSLTKRFKVNRLRVFVSGENLLTSTDYMFYDPETTPGNFGSAYSYPLAKVLSTGLNVSF</sequence>
<proteinExistence type="inferred from homology"/>
<reference evidence="14 15" key="1">
    <citation type="submission" date="2018-03" db="EMBL/GenBank/DDBJ databases">
        <title>Genomic Encyclopedia of Archaeal and Bacterial Type Strains, Phase II (KMG-II): from individual species to whole genera.</title>
        <authorList>
            <person name="Goeker M."/>
        </authorList>
    </citation>
    <scope>NUCLEOTIDE SEQUENCE [LARGE SCALE GENOMIC DNA]</scope>
    <source>
        <strain evidence="14 15">DSM 100346</strain>
    </source>
</reference>
<dbReference type="InterPro" id="IPR000531">
    <property type="entry name" value="Beta-barrel_TonB"/>
</dbReference>
<keyword evidence="7 8" id="KW-0998">Cell outer membrane</keyword>